<dbReference type="GO" id="GO:0051301">
    <property type="term" value="P:cell division"/>
    <property type="evidence" value="ECO:0007669"/>
    <property type="project" value="UniProtKB-KW"/>
</dbReference>
<dbReference type="InterPro" id="IPR005234">
    <property type="entry name" value="ScpB_csome_segregation"/>
</dbReference>
<feature type="region of interest" description="Disordered" evidence="5">
    <location>
        <begin position="193"/>
        <end position="213"/>
    </location>
</feature>
<dbReference type="PIRSF" id="PIRSF019345">
    <property type="entry name" value="ScpB"/>
    <property type="match status" value="1"/>
</dbReference>
<evidence type="ECO:0000313" key="6">
    <source>
        <dbReference type="EMBL" id="TCJ87755.1"/>
    </source>
</evidence>
<dbReference type="RefSeq" id="WP_131906006.1">
    <property type="nucleotide sequence ID" value="NZ_BAAAFU010000004.1"/>
</dbReference>
<sequence length="245" mass="28233">MQIEKLQNILEALLISAEKPLSIDKLLGFFQTEDLVNRNDVKQALALIQETFEARGFELIETASGFRFQTKSEYKQWVTQHWDEKPARYSRALLETLALIVYRQPITRAEIEDIRGVAVSSNIIKTLQERDWIRVVGHKEVPGRPALLGTTRQFLDYFNLKSLDEMPSLSEIQDIDKLYPELDLGPLQDLTEGAAEQEREEEEDEHIEDKPMDIFDIDEIEINESSIDSLNAKIKSEADQEPNDN</sequence>
<evidence type="ECO:0000313" key="7">
    <source>
        <dbReference type="Proteomes" id="UP000294887"/>
    </source>
</evidence>
<organism evidence="6 7">
    <name type="scientific">Cocleimonas flava</name>
    <dbReference type="NCBI Taxonomy" id="634765"/>
    <lineage>
        <taxon>Bacteria</taxon>
        <taxon>Pseudomonadati</taxon>
        <taxon>Pseudomonadota</taxon>
        <taxon>Gammaproteobacteria</taxon>
        <taxon>Thiotrichales</taxon>
        <taxon>Thiotrichaceae</taxon>
        <taxon>Cocleimonas</taxon>
    </lineage>
</organism>
<comment type="caution">
    <text evidence="6">The sequence shown here is derived from an EMBL/GenBank/DDBJ whole genome shotgun (WGS) entry which is preliminary data.</text>
</comment>
<dbReference type="GO" id="GO:0051304">
    <property type="term" value="P:chromosome separation"/>
    <property type="evidence" value="ECO:0007669"/>
    <property type="project" value="InterPro"/>
</dbReference>
<dbReference type="Gene3D" id="1.10.10.10">
    <property type="entry name" value="Winged helix-like DNA-binding domain superfamily/Winged helix DNA-binding domain"/>
    <property type="match status" value="2"/>
</dbReference>
<dbReference type="AlphaFoldDB" id="A0A4V2P906"/>
<accession>A0A4V2P906</accession>
<name>A0A4V2P906_9GAMM</name>
<dbReference type="SUPFAM" id="SSF46785">
    <property type="entry name" value="Winged helix' DNA-binding domain"/>
    <property type="match status" value="2"/>
</dbReference>
<evidence type="ECO:0000256" key="2">
    <source>
        <dbReference type="ARBA" id="ARBA00022618"/>
    </source>
</evidence>
<dbReference type="EMBL" id="SMFQ01000003">
    <property type="protein sequence ID" value="TCJ87755.1"/>
    <property type="molecule type" value="Genomic_DNA"/>
</dbReference>
<keyword evidence="1" id="KW-0963">Cytoplasm</keyword>
<dbReference type="Proteomes" id="UP000294887">
    <property type="component" value="Unassembled WGS sequence"/>
</dbReference>
<dbReference type="NCBIfam" id="TIGR00281">
    <property type="entry name" value="SMC-Scp complex subunit ScpB"/>
    <property type="match status" value="1"/>
</dbReference>
<keyword evidence="3" id="KW-0159">Chromosome partition</keyword>
<keyword evidence="7" id="KW-1185">Reference proteome</keyword>
<dbReference type="PANTHER" id="PTHR34298:SF2">
    <property type="entry name" value="SEGREGATION AND CONDENSATION PROTEIN B"/>
    <property type="match status" value="1"/>
</dbReference>
<evidence type="ECO:0000256" key="5">
    <source>
        <dbReference type="SAM" id="MobiDB-lite"/>
    </source>
</evidence>
<dbReference type="OrthoDB" id="9806226at2"/>
<reference evidence="6 7" key="1">
    <citation type="submission" date="2019-03" db="EMBL/GenBank/DDBJ databases">
        <title>Genomic Encyclopedia of Type Strains, Phase IV (KMG-IV): sequencing the most valuable type-strain genomes for metagenomic binning, comparative biology and taxonomic classification.</title>
        <authorList>
            <person name="Goeker M."/>
        </authorList>
    </citation>
    <scope>NUCLEOTIDE SEQUENCE [LARGE SCALE GENOMIC DNA]</scope>
    <source>
        <strain evidence="6 7">DSM 24830</strain>
    </source>
</reference>
<gene>
    <name evidence="6" type="ORF">EV695_2270</name>
</gene>
<keyword evidence="4" id="KW-0131">Cell cycle</keyword>
<evidence type="ECO:0000256" key="1">
    <source>
        <dbReference type="ARBA" id="ARBA00022490"/>
    </source>
</evidence>
<dbReference type="InterPro" id="IPR036388">
    <property type="entry name" value="WH-like_DNA-bd_sf"/>
</dbReference>
<dbReference type="InterPro" id="IPR036390">
    <property type="entry name" value="WH_DNA-bd_sf"/>
</dbReference>
<dbReference type="Pfam" id="PF04079">
    <property type="entry name" value="SMC_ScpB"/>
    <property type="match status" value="1"/>
</dbReference>
<keyword evidence="2" id="KW-0132">Cell division</keyword>
<proteinExistence type="predicted"/>
<dbReference type="PANTHER" id="PTHR34298">
    <property type="entry name" value="SEGREGATION AND CONDENSATION PROTEIN B"/>
    <property type="match status" value="1"/>
</dbReference>
<protein>
    <submittedName>
        <fullName evidence="6">Segregation and condensation protein B</fullName>
    </submittedName>
</protein>
<evidence type="ECO:0000256" key="4">
    <source>
        <dbReference type="ARBA" id="ARBA00023306"/>
    </source>
</evidence>
<evidence type="ECO:0000256" key="3">
    <source>
        <dbReference type="ARBA" id="ARBA00022829"/>
    </source>
</evidence>